<protein>
    <submittedName>
        <fullName evidence="2">DUF2628 domain-containing protein</fullName>
    </submittedName>
</protein>
<evidence type="ECO:0000256" key="1">
    <source>
        <dbReference type="SAM" id="Phobius"/>
    </source>
</evidence>
<dbReference type="RefSeq" id="WP_318063763.1">
    <property type="nucleotide sequence ID" value="NZ_JAWONS010000123.1"/>
</dbReference>
<dbReference type="InterPro" id="IPR024399">
    <property type="entry name" value="DUF2628"/>
</dbReference>
<feature type="transmembrane region" description="Helical" evidence="1">
    <location>
        <begin position="63"/>
        <end position="89"/>
    </location>
</feature>
<organism evidence="2 3">
    <name type="scientific">Clostridium boliviensis</name>
    <dbReference type="NCBI Taxonomy" id="318465"/>
    <lineage>
        <taxon>Bacteria</taxon>
        <taxon>Bacillati</taxon>
        <taxon>Bacillota</taxon>
        <taxon>Clostridia</taxon>
        <taxon>Eubacteriales</taxon>
        <taxon>Clostridiaceae</taxon>
        <taxon>Clostridium</taxon>
    </lineage>
</organism>
<feature type="transmembrane region" description="Helical" evidence="1">
    <location>
        <begin position="40"/>
        <end position="57"/>
    </location>
</feature>
<comment type="caution">
    <text evidence="2">The sequence shown here is derived from an EMBL/GenBank/DDBJ whole genome shotgun (WGS) entry which is preliminary data.</text>
</comment>
<sequence length="184" mass="21331">MDYDENQIGGYSISEIRGYLEKNQEEYLNRFRQIDRKKKFNGAAAFFGPLWFAYRMMWIEGFLLWFISSVITLFASYIIYMLILANIIYTKDSAGLFLFLLWIIKFVIIGKLADCIYWWKIKKRIDASHWEDGKKRSIIQRLANSVECKGASIWSAIVFFILLDFGDAVVGAIGVAMATVMAQI</sequence>
<keyword evidence="1" id="KW-0472">Membrane</keyword>
<evidence type="ECO:0000313" key="2">
    <source>
        <dbReference type="EMBL" id="MDW2797508.1"/>
    </source>
</evidence>
<reference evidence="2 3" key="1">
    <citation type="submission" date="2023-10" db="EMBL/GenBank/DDBJ databases">
        <title>A novel Glycoside Hydrolase 43-Like Enzyme from Clostrdium boliviensis is an Endo-xylanase, and a Candidate for Xylooligosaccharides Production from Different Xylan Substrates.</title>
        <authorList>
            <person name="Alvarez M.T."/>
            <person name="Rocabado-Villegas L.R."/>
            <person name="Salas-Veizaga D.M."/>
            <person name="Linares-Pasten J.A."/>
            <person name="Gudmundsdottir E.E."/>
            <person name="Hreggvidsson G.O."/>
            <person name="Adlercreutz P."/>
            <person name="Nordberg Karlsson E."/>
        </authorList>
    </citation>
    <scope>NUCLEOTIDE SEQUENCE [LARGE SCALE GENOMIC DNA]</scope>
    <source>
        <strain evidence="2 3">E-1</strain>
    </source>
</reference>
<dbReference type="Proteomes" id="UP001276854">
    <property type="component" value="Unassembled WGS sequence"/>
</dbReference>
<name>A0ABU4GIR0_9CLOT</name>
<proteinExistence type="predicted"/>
<keyword evidence="1" id="KW-0812">Transmembrane</keyword>
<accession>A0ABU4GIR0</accession>
<keyword evidence="1" id="KW-1133">Transmembrane helix</keyword>
<keyword evidence="3" id="KW-1185">Reference proteome</keyword>
<feature type="transmembrane region" description="Helical" evidence="1">
    <location>
        <begin position="96"/>
        <end position="119"/>
    </location>
</feature>
<dbReference type="EMBL" id="JAWONS010000123">
    <property type="protein sequence ID" value="MDW2797508.1"/>
    <property type="molecule type" value="Genomic_DNA"/>
</dbReference>
<dbReference type="Pfam" id="PF10947">
    <property type="entry name" value="DUF2628"/>
    <property type="match status" value="1"/>
</dbReference>
<evidence type="ECO:0000313" key="3">
    <source>
        <dbReference type="Proteomes" id="UP001276854"/>
    </source>
</evidence>
<feature type="transmembrane region" description="Helical" evidence="1">
    <location>
        <begin position="153"/>
        <end position="180"/>
    </location>
</feature>
<gene>
    <name evidence="2" type="ORF">RZO55_07960</name>
</gene>